<dbReference type="CDD" id="cd03215">
    <property type="entry name" value="ABC_Carb_Monos_II"/>
    <property type="match status" value="1"/>
</dbReference>
<reference evidence="10 11" key="1">
    <citation type="submission" date="2018-08" db="EMBL/GenBank/DDBJ databases">
        <title>Aeromicrobium sp. M2KJ-4, whole genome shotgun sequence.</title>
        <authorList>
            <person name="Tuo L."/>
        </authorList>
    </citation>
    <scope>NUCLEOTIDE SEQUENCE [LARGE SCALE GENOMIC DNA]</scope>
    <source>
        <strain evidence="10 11">M2KJ-4</strain>
    </source>
</reference>
<dbReference type="InterPro" id="IPR003439">
    <property type="entry name" value="ABC_transporter-like_ATP-bd"/>
</dbReference>
<dbReference type="SUPFAM" id="SSF52540">
    <property type="entry name" value="P-loop containing nucleoside triphosphate hydrolases"/>
    <property type="match status" value="2"/>
</dbReference>
<accession>A0A371P8H2</accession>
<sequence length="496" mass="53614">MRLQLNDIHKSFGDTRVLSGVDLTVEGGEVIALVGENGAGKSTLTRVISGAYQPDRGQITVDGTPVSLDTPQDAMSHGIQVIYQEFRQNIFPHLSVAENLFTLDEQAEFGRFFVNKSKMAARARELLELIGLDIDPSTPVDRLSVAQMQMLEIAKTAGHDMRLLILDEPTAALDEQESERLFEQIERLRASGVAIVYISHRLEEVFRLSQRVVVLRNGTVALEAPTSSLTEREVVSAMVGRTIEDFYPKESHGRSDVVLSCTGLTGADFFEVGLDVRAGEVLGIGGVFGCGKGSVLRALFGLVPSVAEHLSIAGTDFTPASPARAIDAGVGYIPPDRQAEGLCLQQSVSDNISLASLDGFTTGPFVSRGRERVATQEVIDQLSIRTRSGTSEVGTLSGGNQQKALFGRWVMTAPRVLLMEEPTRGVDVGAKAEIYRIINEQAALGVAIILVSSDLPELVAMSDRLLVMRQGRVVAELTDDDLSEQKLLEHALESAS</sequence>
<name>A0A371P8H2_9ACTN</name>
<evidence type="ECO:0000256" key="8">
    <source>
        <dbReference type="ARBA" id="ARBA00023136"/>
    </source>
</evidence>
<proteinExistence type="predicted"/>
<comment type="caution">
    <text evidence="10">The sequence shown here is derived from an EMBL/GenBank/DDBJ whole genome shotgun (WGS) entry which is preliminary data.</text>
</comment>
<gene>
    <name evidence="10" type="ORF">DX116_00955</name>
</gene>
<keyword evidence="3" id="KW-0762">Sugar transport</keyword>
<dbReference type="PANTHER" id="PTHR43790">
    <property type="entry name" value="CARBOHYDRATE TRANSPORT ATP-BINDING PROTEIN MG119-RELATED"/>
    <property type="match status" value="1"/>
</dbReference>
<dbReference type="OrthoDB" id="3812274at2"/>
<evidence type="ECO:0000256" key="6">
    <source>
        <dbReference type="ARBA" id="ARBA00022840"/>
    </source>
</evidence>
<dbReference type="GO" id="GO:0005524">
    <property type="term" value="F:ATP binding"/>
    <property type="evidence" value="ECO:0007669"/>
    <property type="project" value="UniProtKB-KW"/>
</dbReference>
<dbReference type="RefSeq" id="WP_119702380.1">
    <property type="nucleotide sequence ID" value="NZ_JBHSOI010000001.1"/>
</dbReference>
<organism evidence="10 11">
    <name type="scientific">Aeromicrobium endophyticum</name>
    <dbReference type="NCBI Taxonomy" id="2292704"/>
    <lineage>
        <taxon>Bacteria</taxon>
        <taxon>Bacillati</taxon>
        <taxon>Actinomycetota</taxon>
        <taxon>Actinomycetes</taxon>
        <taxon>Propionibacteriales</taxon>
        <taxon>Nocardioidaceae</taxon>
        <taxon>Aeromicrobium</taxon>
    </lineage>
</organism>
<dbReference type="PROSITE" id="PS00211">
    <property type="entry name" value="ABC_TRANSPORTER_1"/>
    <property type="match status" value="1"/>
</dbReference>
<keyword evidence="2" id="KW-1003">Cell membrane</keyword>
<evidence type="ECO:0000256" key="3">
    <source>
        <dbReference type="ARBA" id="ARBA00022597"/>
    </source>
</evidence>
<dbReference type="Gene3D" id="3.40.50.300">
    <property type="entry name" value="P-loop containing nucleotide triphosphate hydrolases"/>
    <property type="match status" value="2"/>
</dbReference>
<dbReference type="AlphaFoldDB" id="A0A371P8H2"/>
<dbReference type="InterPro" id="IPR017871">
    <property type="entry name" value="ABC_transporter-like_CS"/>
</dbReference>
<feature type="domain" description="ABC transporter" evidence="9">
    <location>
        <begin position="252"/>
        <end position="495"/>
    </location>
</feature>
<keyword evidence="1" id="KW-0813">Transport</keyword>
<keyword evidence="11" id="KW-1185">Reference proteome</keyword>
<keyword evidence="4" id="KW-0677">Repeat</keyword>
<evidence type="ECO:0000256" key="4">
    <source>
        <dbReference type="ARBA" id="ARBA00022737"/>
    </source>
</evidence>
<dbReference type="Proteomes" id="UP000265581">
    <property type="component" value="Unassembled WGS sequence"/>
</dbReference>
<dbReference type="InterPro" id="IPR050107">
    <property type="entry name" value="ABC_carbohydrate_import_ATPase"/>
</dbReference>
<evidence type="ECO:0000256" key="2">
    <source>
        <dbReference type="ARBA" id="ARBA00022475"/>
    </source>
</evidence>
<keyword evidence="6 10" id="KW-0067">ATP-binding</keyword>
<keyword evidence="5" id="KW-0547">Nucleotide-binding</keyword>
<dbReference type="SMART" id="SM00382">
    <property type="entry name" value="AAA"/>
    <property type="match status" value="2"/>
</dbReference>
<evidence type="ECO:0000256" key="5">
    <source>
        <dbReference type="ARBA" id="ARBA00022741"/>
    </source>
</evidence>
<dbReference type="GO" id="GO:0016887">
    <property type="term" value="F:ATP hydrolysis activity"/>
    <property type="evidence" value="ECO:0007669"/>
    <property type="project" value="InterPro"/>
</dbReference>
<dbReference type="InterPro" id="IPR003593">
    <property type="entry name" value="AAA+_ATPase"/>
</dbReference>
<dbReference type="CDD" id="cd03216">
    <property type="entry name" value="ABC_Carb_Monos_I"/>
    <property type="match status" value="1"/>
</dbReference>
<dbReference type="InterPro" id="IPR027417">
    <property type="entry name" value="P-loop_NTPase"/>
</dbReference>
<dbReference type="EMBL" id="QUBR01000001">
    <property type="protein sequence ID" value="REK72247.1"/>
    <property type="molecule type" value="Genomic_DNA"/>
</dbReference>
<protein>
    <submittedName>
        <fullName evidence="10">Sugar ABC transporter ATP-binding protein</fullName>
    </submittedName>
</protein>
<evidence type="ECO:0000256" key="1">
    <source>
        <dbReference type="ARBA" id="ARBA00022448"/>
    </source>
</evidence>
<dbReference type="Pfam" id="PF00005">
    <property type="entry name" value="ABC_tran"/>
    <property type="match status" value="2"/>
</dbReference>
<evidence type="ECO:0000313" key="11">
    <source>
        <dbReference type="Proteomes" id="UP000265581"/>
    </source>
</evidence>
<feature type="domain" description="ABC transporter" evidence="9">
    <location>
        <begin position="3"/>
        <end position="242"/>
    </location>
</feature>
<evidence type="ECO:0000256" key="7">
    <source>
        <dbReference type="ARBA" id="ARBA00022967"/>
    </source>
</evidence>
<evidence type="ECO:0000259" key="9">
    <source>
        <dbReference type="PROSITE" id="PS50893"/>
    </source>
</evidence>
<keyword evidence="7" id="KW-1278">Translocase</keyword>
<evidence type="ECO:0000313" key="10">
    <source>
        <dbReference type="EMBL" id="REK72247.1"/>
    </source>
</evidence>
<keyword evidence="8" id="KW-0472">Membrane</keyword>
<dbReference type="PROSITE" id="PS50893">
    <property type="entry name" value="ABC_TRANSPORTER_2"/>
    <property type="match status" value="2"/>
</dbReference>
<dbReference type="PANTHER" id="PTHR43790:SF3">
    <property type="entry name" value="D-ALLOSE IMPORT ATP-BINDING PROTEIN ALSA-RELATED"/>
    <property type="match status" value="1"/>
</dbReference>